<dbReference type="GO" id="GO:0005524">
    <property type="term" value="F:ATP binding"/>
    <property type="evidence" value="ECO:0007669"/>
    <property type="project" value="UniProtKB-KW"/>
</dbReference>
<keyword evidence="6" id="KW-0723">Serine/threonine-protein kinase</keyword>
<dbReference type="EMBL" id="SRPW01002495">
    <property type="protein sequence ID" value="KAG5992454.1"/>
    <property type="molecule type" value="Genomic_DNA"/>
</dbReference>
<comment type="catalytic activity">
    <reaction evidence="14">
        <text>L-seryl-[protein] + ATP = O-phospho-L-seryl-[protein] + ADP + H(+)</text>
        <dbReference type="Rhea" id="RHEA:17989"/>
        <dbReference type="Rhea" id="RHEA-COMP:9863"/>
        <dbReference type="Rhea" id="RHEA-COMP:11604"/>
        <dbReference type="ChEBI" id="CHEBI:15378"/>
        <dbReference type="ChEBI" id="CHEBI:29999"/>
        <dbReference type="ChEBI" id="CHEBI:30616"/>
        <dbReference type="ChEBI" id="CHEBI:83421"/>
        <dbReference type="ChEBI" id="CHEBI:456216"/>
        <dbReference type="EC" id="2.7.11.1"/>
    </reaction>
</comment>
<dbReference type="Gene3D" id="1.10.510.10">
    <property type="entry name" value="Transferase(Phosphotransferase) domain 1"/>
    <property type="match status" value="2"/>
</dbReference>
<evidence type="ECO:0000256" key="10">
    <source>
        <dbReference type="ARBA" id="ARBA00022840"/>
    </source>
</evidence>
<dbReference type="PANTHER" id="PTHR43671">
    <property type="entry name" value="SERINE/THREONINE-PROTEIN KINASE NEK"/>
    <property type="match status" value="1"/>
</dbReference>
<evidence type="ECO:0000259" key="15">
    <source>
        <dbReference type="SMART" id="SM00220"/>
    </source>
</evidence>
<dbReference type="PANTHER" id="PTHR43671:SF98">
    <property type="entry name" value="SERINE_THREONINE-PROTEIN KINASE NEK11"/>
    <property type="match status" value="1"/>
</dbReference>
<evidence type="ECO:0000256" key="7">
    <source>
        <dbReference type="ARBA" id="ARBA00022679"/>
    </source>
</evidence>
<evidence type="ECO:0000256" key="9">
    <source>
        <dbReference type="ARBA" id="ARBA00022777"/>
    </source>
</evidence>
<evidence type="ECO:0000313" key="16">
    <source>
        <dbReference type="EMBL" id="KAG5992454.1"/>
    </source>
</evidence>
<evidence type="ECO:0000256" key="1">
    <source>
        <dbReference type="ARBA" id="ARBA00003747"/>
    </source>
</evidence>
<keyword evidence="9" id="KW-0418">Kinase</keyword>
<protein>
    <recommendedName>
        <fullName evidence="5">EKC/KEOPS complex subunit BUD32</fullName>
        <ecNumber evidence="3">2.7.11.1</ecNumber>
    </recommendedName>
    <alternativeName>
        <fullName evidence="11 12">Atypical Serine/threonine protein kinase BUD32</fullName>
    </alternativeName>
    <alternativeName>
        <fullName evidence="4">EKC/KEOPS complex subunit bud32</fullName>
    </alternativeName>
</protein>
<name>A0A9P7N6S8_9HYPO</name>
<dbReference type="GO" id="GO:0004674">
    <property type="term" value="F:protein serine/threonine kinase activity"/>
    <property type="evidence" value="ECO:0007669"/>
    <property type="project" value="UniProtKB-KW"/>
</dbReference>
<keyword evidence="8" id="KW-0547">Nucleotide-binding</keyword>
<dbReference type="InterPro" id="IPR008266">
    <property type="entry name" value="Tyr_kinase_AS"/>
</dbReference>
<dbReference type="InterPro" id="IPR000719">
    <property type="entry name" value="Prot_kinase_dom"/>
</dbReference>
<comment type="function">
    <text evidence="1">Component of the EKC/KEOPS complex that is required for the formation of a threonylcarbamoyl group on adenosine at position 37 (t(6)A37) in tRNAs that read codons beginning with adenine. The complex is probably involved in the transfer of the threonylcarbamoyl moiety of threonylcarbamoyl-AMP (TC-AMP) to the N6 group of A37. BUD32 has ATPase activity in the context of the EKC/KEOPS complex and likely plays a supporting role to the catalytic subunit KAE1. The EKC/KEOPS complex also promotes both telomere uncapping and telomere elongation. The complex is required for efficient recruitment of transcriptional coactivators.</text>
</comment>
<keyword evidence="17" id="KW-1185">Reference proteome</keyword>
<comment type="caution">
    <text evidence="16">The sequence shown here is derived from an EMBL/GenBank/DDBJ whole genome shotgun (WGS) entry which is preliminary data.</text>
</comment>
<evidence type="ECO:0000256" key="12">
    <source>
        <dbReference type="ARBA" id="ARBA00033194"/>
    </source>
</evidence>
<sequence>MAQQHQADAAFSNEVLRLRAEYEQRRVNTNYAPPTGRRVLEQDFKPGEKSVVTHWYDDGTESGQCLRIFDVPGTLSGDILRLYRDLPSLSGHFEIDGDDIRPLECCLEHPEPLEDDSEDLTELVSKLPLHFVKKGKYESEINNLIKCQGGSVPGRPLSPNVIQLLGRSADGQLVFEKLSRSALILHSFSSLAVYKNWILQLIDALDCLHALGIVHRDLRTDNLLFSDDGERLLVCDLEGRWGQRWAPEVAFEGGVEDSGWTPRSDIYDIGNCIKSMVYANNPITPFVEWPVPAPLQAIVEACMRPRPEERPSLADLRIMILPVRLDSVGLDPVNSRAADLAIKVLGTAGFYKSVVQLAPVENFQSSVESA</sequence>
<dbReference type="AlphaFoldDB" id="A0A9P7N6S8"/>
<evidence type="ECO:0000256" key="2">
    <source>
        <dbReference type="ARBA" id="ARBA00011534"/>
    </source>
</evidence>
<dbReference type="EC" id="2.7.11.1" evidence="3"/>
<evidence type="ECO:0000256" key="8">
    <source>
        <dbReference type="ARBA" id="ARBA00022741"/>
    </source>
</evidence>
<accession>A0A9P7N6S8</accession>
<dbReference type="InterPro" id="IPR050660">
    <property type="entry name" value="NEK_Ser/Thr_kinase"/>
</dbReference>
<comment type="subunit">
    <text evidence="2">Component of the EKC/KEOPS complex composed of at least BUD32, CGI121, GON7, KAE1 and PCC1; the whole complex dimerizes.</text>
</comment>
<dbReference type="OrthoDB" id="1668230at2759"/>
<evidence type="ECO:0000256" key="4">
    <source>
        <dbReference type="ARBA" id="ARBA00013948"/>
    </source>
</evidence>
<dbReference type="PROSITE" id="PS00109">
    <property type="entry name" value="PROTEIN_KINASE_TYR"/>
    <property type="match status" value="1"/>
</dbReference>
<dbReference type="Pfam" id="PF00069">
    <property type="entry name" value="Pkinase"/>
    <property type="match status" value="1"/>
</dbReference>
<evidence type="ECO:0000256" key="5">
    <source>
        <dbReference type="ARBA" id="ARBA00019973"/>
    </source>
</evidence>
<evidence type="ECO:0000256" key="14">
    <source>
        <dbReference type="ARBA" id="ARBA00048679"/>
    </source>
</evidence>
<feature type="domain" description="Protein kinase" evidence="15">
    <location>
        <begin position="44"/>
        <end position="320"/>
    </location>
</feature>
<evidence type="ECO:0000256" key="13">
    <source>
        <dbReference type="ARBA" id="ARBA00047899"/>
    </source>
</evidence>
<evidence type="ECO:0000256" key="3">
    <source>
        <dbReference type="ARBA" id="ARBA00012513"/>
    </source>
</evidence>
<organism evidence="16 17">
    <name type="scientific">Claviceps pusilla</name>
    <dbReference type="NCBI Taxonomy" id="123648"/>
    <lineage>
        <taxon>Eukaryota</taxon>
        <taxon>Fungi</taxon>
        <taxon>Dikarya</taxon>
        <taxon>Ascomycota</taxon>
        <taxon>Pezizomycotina</taxon>
        <taxon>Sordariomycetes</taxon>
        <taxon>Hypocreomycetidae</taxon>
        <taxon>Hypocreales</taxon>
        <taxon>Clavicipitaceae</taxon>
        <taxon>Claviceps</taxon>
    </lineage>
</organism>
<comment type="catalytic activity">
    <reaction evidence="13">
        <text>L-threonyl-[protein] + ATP = O-phospho-L-threonyl-[protein] + ADP + H(+)</text>
        <dbReference type="Rhea" id="RHEA:46608"/>
        <dbReference type="Rhea" id="RHEA-COMP:11060"/>
        <dbReference type="Rhea" id="RHEA-COMP:11605"/>
        <dbReference type="ChEBI" id="CHEBI:15378"/>
        <dbReference type="ChEBI" id="CHEBI:30013"/>
        <dbReference type="ChEBI" id="CHEBI:30616"/>
        <dbReference type="ChEBI" id="CHEBI:61977"/>
        <dbReference type="ChEBI" id="CHEBI:456216"/>
        <dbReference type="EC" id="2.7.11.1"/>
    </reaction>
</comment>
<keyword evidence="7" id="KW-0808">Transferase</keyword>
<gene>
    <name evidence="16" type="ORF">E4U43_003762</name>
</gene>
<evidence type="ECO:0000313" key="17">
    <source>
        <dbReference type="Proteomes" id="UP000748025"/>
    </source>
</evidence>
<evidence type="ECO:0000256" key="6">
    <source>
        <dbReference type="ARBA" id="ARBA00022527"/>
    </source>
</evidence>
<evidence type="ECO:0000256" key="11">
    <source>
        <dbReference type="ARBA" id="ARBA00030980"/>
    </source>
</evidence>
<keyword evidence="10" id="KW-0067">ATP-binding</keyword>
<dbReference type="SMART" id="SM00220">
    <property type="entry name" value="S_TKc"/>
    <property type="match status" value="1"/>
</dbReference>
<feature type="non-terminal residue" evidence="16">
    <location>
        <position position="370"/>
    </location>
</feature>
<dbReference type="InterPro" id="IPR011009">
    <property type="entry name" value="Kinase-like_dom_sf"/>
</dbReference>
<proteinExistence type="predicted"/>
<dbReference type="Proteomes" id="UP000748025">
    <property type="component" value="Unassembled WGS sequence"/>
</dbReference>
<dbReference type="SUPFAM" id="SSF56112">
    <property type="entry name" value="Protein kinase-like (PK-like)"/>
    <property type="match status" value="1"/>
</dbReference>
<reference evidence="16" key="1">
    <citation type="journal article" date="2020" name="bioRxiv">
        <title>Whole genome comparisons of ergot fungi reveals the divergence and evolution of species within the genus Claviceps are the result of varying mechanisms driving genome evolution and host range expansion.</title>
        <authorList>
            <person name="Wyka S.A."/>
            <person name="Mondo S.J."/>
            <person name="Liu M."/>
            <person name="Dettman J."/>
            <person name="Nalam V."/>
            <person name="Broders K.D."/>
        </authorList>
    </citation>
    <scope>NUCLEOTIDE SEQUENCE</scope>
    <source>
        <strain evidence="16">CCC 602</strain>
    </source>
</reference>